<reference evidence="1 2" key="2">
    <citation type="submission" date="2018-11" db="EMBL/GenBank/DDBJ databases">
        <authorList>
            <consortium name="Pathogen Informatics"/>
        </authorList>
    </citation>
    <scope>NUCLEOTIDE SEQUENCE [LARGE SCALE GENOMIC DNA]</scope>
</reference>
<dbReference type="WBParaSite" id="HNAJ_0000519001-mRNA-1">
    <property type="protein sequence ID" value="HNAJ_0000519001-mRNA-1"/>
    <property type="gene ID" value="HNAJ_0000519001"/>
</dbReference>
<dbReference type="AlphaFoldDB" id="A0A0R3TDQ1"/>
<evidence type="ECO:0000313" key="2">
    <source>
        <dbReference type="Proteomes" id="UP000278807"/>
    </source>
</evidence>
<keyword evidence="2" id="KW-1185">Reference proteome</keyword>
<evidence type="ECO:0000313" key="3">
    <source>
        <dbReference type="WBParaSite" id="HNAJ_0000519001-mRNA-1"/>
    </source>
</evidence>
<accession>A0A0R3TDQ1</accession>
<dbReference type="Proteomes" id="UP000278807">
    <property type="component" value="Unassembled WGS sequence"/>
</dbReference>
<sequence length="96" mass="11188">MVDSLTLVNCSSNSLRLQHQLLHPSDDLFMLPTSLLQLVSRMRMLLPPLLENIQMWRVVVVLTVMEVRAIGKAVSLQPHQQSRVYLRVLWKIREKE</sequence>
<proteinExistence type="predicted"/>
<evidence type="ECO:0000313" key="1">
    <source>
        <dbReference type="EMBL" id="VDO01048.1"/>
    </source>
</evidence>
<dbReference type="EMBL" id="UZAE01004185">
    <property type="protein sequence ID" value="VDO01048.1"/>
    <property type="molecule type" value="Genomic_DNA"/>
</dbReference>
<reference evidence="3" key="1">
    <citation type="submission" date="2017-02" db="UniProtKB">
        <authorList>
            <consortium name="WormBaseParasite"/>
        </authorList>
    </citation>
    <scope>IDENTIFICATION</scope>
</reference>
<protein>
    <submittedName>
        <fullName evidence="3">Ovule protein</fullName>
    </submittedName>
</protein>
<name>A0A0R3TDQ1_RODNA</name>
<gene>
    <name evidence="1" type="ORF">HNAJ_LOCUS5188</name>
</gene>
<organism evidence="3">
    <name type="scientific">Rodentolepis nana</name>
    <name type="common">Dwarf tapeworm</name>
    <name type="synonym">Hymenolepis nana</name>
    <dbReference type="NCBI Taxonomy" id="102285"/>
    <lineage>
        <taxon>Eukaryota</taxon>
        <taxon>Metazoa</taxon>
        <taxon>Spiralia</taxon>
        <taxon>Lophotrochozoa</taxon>
        <taxon>Platyhelminthes</taxon>
        <taxon>Cestoda</taxon>
        <taxon>Eucestoda</taxon>
        <taxon>Cyclophyllidea</taxon>
        <taxon>Hymenolepididae</taxon>
        <taxon>Rodentolepis</taxon>
    </lineage>
</organism>